<gene>
    <name evidence="3" type="ORF">LCOR_08522.1</name>
</gene>
<feature type="transmembrane region" description="Helical" evidence="2">
    <location>
        <begin position="96"/>
        <end position="116"/>
    </location>
</feature>
<feature type="transmembrane region" description="Helical" evidence="2">
    <location>
        <begin position="166"/>
        <end position="187"/>
    </location>
</feature>
<accession>A0A068S5F9</accession>
<reference evidence="3" key="1">
    <citation type="submission" date="2013-08" db="EMBL/GenBank/DDBJ databases">
        <title>Gene expansion shapes genome architecture in the human pathogen Lichtheimia corymbifera: an evolutionary genomics analysis in the ancient terrestrial Mucorales (Mucoromycotina).</title>
        <authorList>
            <person name="Schwartze V.U."/>
            <person name="Winter S."/>
            <person name="Shelest E."/>
            <person name="Marcet-Houben M."/>
            <person name="Horn F."/>
            <person name="Wehner S."/>
            <person name="Hoffmann K."/>
            <person name="Riege K."/>
            <person name="Sammeth M."/>
            <person name="Nowrousian M."/>
            <person name="Valiante V."/>
            <person name="Linde J."/>
            <person name="Jacobsen I.D."/>
            <person name="Marz M."/>
            <person name="Brakhage A.A."/>
            <person name="Gabaldon T."/>
            <person name="Bocker S."/>
            <person name="Voigt K."/>
        </authorList>
    </citation>
    <scope>NUCLEOTIDE SEQUENCE [LARGE SCALE GENOMIC DNA]</scope>
    <source>
        <strain evidence="3">FSU 9682</strain>
    </source>
</reference>
<feature type="transmembrane region" description="Helical" evidence="2">
    <location>
        <begin position="137"/>
        <end position="160"/>
    </location>
</feature>
<keyword evidence="2" id="KW-0472">Membrane</keyword>
<dbReference type="OrthoDB" id="3358048at2759"/>
<organism evidence="3 4">
    <name type="scientific">Lichtheimia corymbifera JMRC:FSU:9682</name>
    <dbReference type="NCBI Taxonomy" id="1263082"/>
    <lineage>
        <taxon>Eukaryota</taxon>
        <taxon>Fungi</taxon>
        <taxon>Fungi incertae sedis</taxon>
        <taxon>Mucoromycota</taxon>
        <taxon>Mucoromycotina</taxon>
        <taxon>Mucoromycetes</taxon>
        <taxon>Mucorales</taxon>
        <taxon>Lichtheimiaceae</taxon>
        <taxon>Lichtheimia</taxon>
    </lineage>
</organism>
<keyword evidence="2" id="KW-0812">Transmembrane</keyword>
<evidence type="ECO:0000313" key="4">
    <source>
        <dbReference type="Proteomes" id="UP000027586"/>
    </source>
</evidence>
<sequence>MEGLQRRFKSTTEPNPEDENEFLDEQQQEELIRELRTKNDQSNLAIQRGIILVGVLVSSIYTIFLYDTMFPSTFLSVPHIPNPFNAIPAVTPAPEVSAATSILSLFGSIFTFARGCRLTAMQIIWSSPPPNRGFSKINILTAAPAACLGLIAPAIALYGGVPWLEFGFWSIPFLVLGMMTFAIHMMIQVENNIDDLDKARYKYKGA</sequence>
<dbReference type="Proteomes" id="UP000027586">
    <property type="component" value="Unassembled WGS sequence"/>
</dbReference>
<dbReference type="STRING" id="1263082.A0A068S5F9"/>
<dbReference type="VEuPathDB" id="FungiDB:LCOR_08522.1"/>
<evidence type="ECO:0000256" key="2">
    <source>
        <dbReference type="SAM" id="Phobius"/>
    </source>
</evidence>
<proteinExistence type="predicted"/>
<keyword evidence="2" id="KW-1133">Transmembrane helix</keyword>
<comment type="caution">
    <text evidence="3">The sequence shown here is derived from an EMBL/GenBank/DDBJ whole genome shotgun (WGS) entry which is preliminary data.</text>
</comment>
<protein>
    <submittedName>
        <fullName evidence="3">Uncharacterized protein</fullName>
    </submittedName>
</protein>
<dbReference type="AlphaFoldDB" id="A0A068S5F9"/>
<dbReference type="EMBL" id="CBTN010000047">
    <property type="protein sequence ID" value="CDH57608.1"/>
    <property type="molecule type" value="Genomic_DNA"/>
</dbReference>
<feature type="region of interest" description="Disordered" evidence="1">
    <location>
        <begin position="1"/>
        <end position="23"/>
    </location>
</feature>
<keyword evidence="4" id="KW-1185">Reference proteome</keyword>
<evidence type="ECO:0000256" key="1">
    <source>
        <dbReference type="SAM" id="MobiDB-lite"/>
    </source>
</evidence>
<feature type="transmembrane region" description="Helical" evidence="2">
    <location>
        <begin position="45"/>
        <end position="66"/>
    </location>
</feature>
<evidence type="ECO:0000313" key="3">
    <source>
        <dbReference type="EMBL" id="CDH57608.1"/>
    </source>
</evidence>
<name>A0A068S5F9_9FUNG</name>